<dbReference type="OrthoDB" id="5985073at2759"/>
<evidence type="ECO:0008006" key="4">
    <source>
        <dbReference type="Google" id="ProtNLM"/>
    </source>
</evidence>
<organism evidence="2 3">
    <name type="scientific">Acaromyces ingoldii</name>
    <dbReference type="NCBI Taxonomy" id="215250"/>
    <lineage>
        <taxon>Eukaryota</taxon>
        <taxon>Fungi</taxon>
        <taxon>Dikarya</taxon>
        <taxon>Basidiomycota</taxon>
        <taxon>Ustilaginomycotina</taxon>
        <taxon>Exobasidiomycetes</taxon>
        <taxon>Exobasidiales</taxon>
        <taxon>Cryptobasidiaceae</taxon>
        <taxon>Acaromyces</taxon>
    </lineage>
</organism>
<feature type="signal peptide" evidence="1">
    <location>
        <begin position="1"/>
        <end position="22"/>
    </location>
</feature>
<keyword evidence="3" id="KW-1185">Reference proteome</keyword>
<dbReference type="EMBL" id="KZ819636">
    <property type="protein sequence ID" value="PWN90820.1"/>
    <property type="molecule type" value="Genomic_DNA"/>
</dbReference>
<proteinExistence type="predicted"/>
<evidence type="ECO:0000313" key="2">
    <source>
        <dbReference type="EMBL" id="PWN90820.1"/>
    </source>
</evidence>
<dbReference type="GeneID" id="37041568"/>
<dbReference type="STRING" id="215250.A0A316YMP7"/>
<evidence type="ECO:0000256" key="1">
    <source>
        <dbReference type="SAM" id="SignalP"/>
    </source>
</evidence>
<dbReference type="RefSeq" id="XP_025378018.1">
    <property type="nucleotide sequence ID" value="XM_025519652.1"/>
</dbReference>
<protein>
    <recommendedName>
        <fullName evidence="4">Alpha/beta-hydrolase</fullName>
    </recommendedName>
</protein>
<sequence>MAAQRLLLLFPILVFFSALLVASLPSPNKRDAFVDLRGTDGDTHLTSIGTRPGGAFATNYRLSKGNLFVWQSKTPHNEADAEAVFIILHGVDRNANTYFTTLNSAYLDARDKGYRYAPENTLRISPLFFSTEHDAPALNASTLAWNDNNGWAGGDGSTHPSGSGMSSFTVFDELVTKFSDASKYPKVKSITLAAHGGGAQVIQRYAVLGRSARSGVSLRYVVGDPSTMLYFTRDRPVAVDTSSCPRFNDFRYGFSNYYEPYGLADSQAGLFKRYAGRDMRYIIGLDDESTTNGDQTCAGRGAGGAVRRDRSLAYWKYIHLLAGYAASSYDSFPGTFPALDSRQKADSSIPTTSNKATLSAYKNTKIGHKLYQVSGAGHSATEVFESTEGLAALFT</sequence>
<reference evidence="2 3" key="1">
    <citation type="journal article" date="2018" name="Mol. Biol. Evol.">
        <title>Broad Genomic Sampling Reveals a Smut Pathogenic Ancestry of the Fungal Clade Ustilaginomycotina.</title>
        <authorList>
            <person name="Kijpornyongpan T."/>
            <person name="Mondo S.J."/>
            <person name="Barry K."/>
            <person name="Sandor L."/>
            <person name="Lee J."/>
            <person name="Lipzen A."/>
            <person name="Pangilinan J."/>
            <person name="LaButti K."/>
            <person name="Hainaut M."/>
            <person name="Henrissat B."/>
            <person name="Grigoriev I.V."/>
            <person name="Spatafora J.W."/>
            <person name="Aime M.C."/>
        </authorList>
    </citation>
    <scope>NUCLEOTIDE SEQUENCE [LARGE SCALE GENOMIC DNA]</scope>
    <source>
        <strain evidence="2 3">MCA 4198</strain>
    </source>
</reference>
<dbReference type="PANTHER" id="PTHR35560">
    <property type="entry name" value="BLL0132 PROTEIN"/>
    <property type="match status" value="1"/>
</dbReference>
<gene>
    <name evidence="2" type="ORF">FA10DRAFT_252457</name>
</gene>
<feature type="chain" id="PRO_5016248510" description="Alpha/beta-hydrolase" evidence="1">
    <location>
        <begin position="23"/>
        <end position="395"/>
    </location>
</feature>
<dbReference type="InterPro" id="IPR029058">
    <property type="entry name" value="AB_hydrolase_fold"/>
</dbReference>
<dbReference type="InParanoid" id="A0A316YMP7"/>
<dbReference type="Proteomes" id="UP000245768">
    <property type="component" value="Unassembled WGS sequence"/>
</dbReference>
<name>A0A316YMP7_9BASI</name>
<evidence type="ECO:0000313" key="3">
    <source>
        <dbReference type="Proteomes" id="UP000245768"/>
    </source>
</evidence>
<dbReference type="PANTHER" id="PTHR35560:SF3">
    <property type="entry name" value="PEPTIDASE S9 PROLYL OLIGOPEPTIDASE CATALYTIC DOMAIN-CONTAINING PROTEIN"/>
    <property type="match status" value="1"/>
</dbReference>
<dbReference type="AlphaFoldDB" id="A0A316YMP7"/>
<accession>A0A316YMP7</accession>
<keyword evidence="1" id="KW-0732">Signal</keyword>
<dbReference type="Gene3D" id="3.40.50.1820">
    <property type="entry name" value="alpha/beta hydrolase"/>
    <property type="match status" value="1"/>
</dbReference>